<name>A0A0H5REI6_9EUKA</name>
<feature type="non-terminal residue" evidence="2">
    <location>
        <position position="274"/>
    </location>
</feature>
<feature type="chain" id="PRO_5005223185" evidence="1">
    <location>
        <begin position="25"/>
        <end position="274"/>
    </location>
</feature>
<evidence type="ECO:0000313" key="2">
    <source>
        <dbReference type="EMBL" id="CRZ06989.1"/>
    </source>
</evidence>
<evidence type="ECO:0000256" key="1">
    <source>
        <dbReference type="SAM" id="SignalP"/>
    </source>
</evidence>
<dbReference type="EMBL" id="HACM01006547">
    <property type="protein sequence ID" value="CRZ06989.1"/>
    <property type="molecule type" value="Transcribed_RNA"/>
</dbReference>
<protein>
    <submittedName>
        <fullName evidence="2">Uncharacterized protein</fullName>
    </submittedName>
</protein>
<reference evidence="2" key="1">
    <citation type="submission" date="2015-04" db="EMBL/GenBank/DDBJ databases">
        <title>The genome sequence of the plant pathogenic Rhizarian Plasmodiophora brassicae reveals insights in its biotrophic life cycle and the origin of chitin synthesis.</title>
        <authorList>
            <person name="Schwelm A."/>
            <person name="Fogelqvist J."/>
            <person name="Knaust A."/>
            <person name="Julke S."/>
            <person name="Lilja T."/>
            <person name="Dhandapani V."/>
            <person name="Bonilla-Rosso G."/>
            <person name="Karlsson M."/>
            <person name="Shevchenko A."/>
            <person name="Choi S.R."/>
            <person name="Kim H.G."/>
            <person name="Park J.Y."/>
            <person name="Lim Y.P."/>
            <person name="Ludwig-Muller J."/>
            <person name="Dixelius C."/>
        </authorList>
    </citation>
    <scope>NUCLEOTIDE SEQUENCE</scope>
    <source>
        <tissue evidence="2">Potato root galls</tissue>
    </source>
</reference>
<dbReference type="AlphaFoldDB" id="A0A0H5REI6"/>
<organism evidence="2">
    <name type="scientific">Spongospora subterranea</name>
    <dbReference type="NCBI Taxonomy" id="70186"/>
    <lineage>
        <taxon>Eukaryota</taxon>
        <taxon>Sar</taxon>
        <taxon>Rhizaria</taxon>
        <taxon>Endomyxa</taxon>
        <taxon>Phytomyxea</taxon>
        <taxon>Plasmodiophorida</taxon>
        <taxon>Plasmodiophoridae</taxon>
        <taxon>Spongospora</taxon>
    </lineage>
</organism>
<proteinExistence type="predicted"/>
<feature type="signal peptide" evidence="1">
    <location>
        <begin position="1"/>
        <end position="24"/>
    </location>
</feature>
<keyword evidence="1" id="KW-0732">Signal</keyword>
<sequence length="274" mass="31364">MLSMTLYTVATIALFIQLNGSVVAGGIESVKFLIAQSQVNCDLDQIRADSSEDLRQSFSEREIQKKAMTLINRVYPISLFFSMNPKREYKFINKIHSKLCQRLHDLYAKPVQTKFPPNEGHIPMDVIRIPSEIFGQDGEARQVEILDQLSRQIQQNRPDLVIKFDQKPVYSDRHQQAMQSIADILKIGEALSKPNDPEHEMILRRVQSVACELFKELYTDEAKMAVEIDEPQISPSQKLPSSQPKWDQIKRSAIGLLRCIFGRCFCVDQRTGLP</sequence>
<accession>A0A0H5REI6</accession>